<organism evidence="4 5">
    <name type="scientific">Roseicella aerolata</name>
    <dbReference type="NCBI Taxonomy" id="2883479"/>
    <lineage>
        <taxon>Bacteria</taxon>
        <taxon>Pseudomonadati</taxon>
        <taxon>Pseudomonadota</taxon>
        <taxon>Alphaproteobacteria</taxon>
        <taxon>Acetobacterales</taxon>
        <taxon>Roseomonadaceae</taxon>
        <taxon>Roseicella</taxon>
    </lineage>
</organism>
<keyword evidence="1" id="KW-0472">Membrane</keyword>
<dbReference type="InterPro" id="IPR025297">
    <property type="entry name" value="DUF4159"/>
</dbReference>
<evidence type="ECO:0000259" key="3">
    <source>
        <dbReference type="Pfam" id="PF13709"/>
    </source>
</evidence>
<feature type="transmembrane region" description="Helical" evidence="1">
    <location>
        <begin position="6"/>
        <end position="28"/>
    </location>
</feature>
<evidence type="ECO:0000313" key="4">
    <source>
        <dbReference type="EMBL" id="MCB4822168.1"/>
    </source>
</evidence>
<protein>
    <submittedName>
        <fullName evidence="4">DUF4159 domain-containing protein</fullName>
    </submittedName>
</protein>
<dbReference type="Pfam" id="PF07584">
    <property type="entry name" value="BatA"/>
    <property type="match status" value="1"/>
</dbReference>
<gene>
    <name evidence="4" type="ORF">LHA35_10525</name>
</gene>
<evidence type="ECO:0000256" key="1">
    <source>
        <dbReference type="SAM" id="Phobius"/>
    </source>
</evidence>
<dbReference type="CDD" id="cd03143">
    <property type="entry name" value="A4_beta-galactosidase_middle_domain"/>
    <property type="match status" value="1"/>
</dbReference>
<dbReference type="SUPFAM" id="SSF52317">
    <property type="entry name" value="Class I glutamine amidotransferase-like"/>
    <property type="match status" value="1"/>
</dbReference>
<feature type="transmembrane region" description="Helical" evidence="1">
    <location>
        <begin position="61"/>
        <end position="79"/>
    </location>
</feature>
<dbReference type="InterPro" id="IPR024163">
    <property type="entry name" value="Aerotolerance_reg_N"/>
</dbReference>
<accession>A0A9X1IEC3</accession>
<evidence type="ECO:0000313" key="5">
    <source>
        <dbReference type="Proteomes" id="UP001139311"/>
    </source>
</evidence>
<dbReference type="Gene3D" id="3.40.50.880">
    <property type="match status" value="1"/>
</dbReference>
<dbReference type="Pfam" id="PF13709">
    <property type="entry name" value="DUF4159"/>
    <property type="match status" value="1"/>
</dbReference>
<evidence type="ECO:0000259" key="2">
    <source>
        <dbReference type="Pfam" id="PF07584"/>
    </source>
</evidence>
<dbReference type="EMBL" id="JAJAQI010000013">
    <property type="protein sequence ID" value="MCB4822168.1"/>
    <property type="molecule type" value="Genomic_DNA"/>
</dbReference>
<keyword evidence="5" id="KW-1185">Reference proteome</keyword>
<dbReference type="Gene3D" id="3.40.50.12140">
    <property type="entry name" value="Domain of unknown function DUF4159"/>
    <property type="match status" value="1"/>
</dbReference>
<dbReference type="NCBIfam" id="TIGR02226">
    <property type="entry name" value="two_anch"/>
    <property type="match status" value="1"/>
</dbReference>
<keyword evidence="1" id="KW-0812">Transmembrane</keyword>
<proteinExistence type="predicted"/>
<feature type="domain" description="Aerotolerance regulator N-terminal" evidence="2">
    <location>
        <begin position="7"/>
        <end position="81"/>
    </location>
</feature>
<dbReference type="AlphaFoldDB" id="A0A9X1IEC3"/>
<dbReference type="InterPro" id="IPR011933">
    <property type="entry name" value="Double_TM_dom"/>
</dbReference>
<dbReference type="RefSeq" id="WP_226608061.1">
    <property type="nucleotide sequence ID" value="NZ_JAJAQI010000013.1"/>
</dbReference>
<dbReference type="InterPro" id="IPR029062">
    <property type="entry name" value="Class_I_gatase-like"/>
</dbReference>
<dbReference type="PANTHER" id="PTHR37464:SF1">
    <property type="entry name" value="BLL2463 PROTEIN"/>
    <property type="match status" value="1"/>
</dbReference>
<comment type="caution">
    <text evidence="4">The sequence shown here is derived from an EMBL/GenBank/DDBJ whole genome shotgun (WGS) entry which is preliminary data.</text>
</comment>
<reference evidence="4" key="1">
    <citation type="submission" date="2021-10" db="EMBL/GenBank/DDBJ databases">
        <title>Roseicella aerolatum sp. nov., isolated from aerosols of e-waste dismantling site.</title>
        <authorList>
            <person name="Qin T."/>
        </authorList>
    </citation>
    <scope>NUCLEOTIDE SEQUENCE</scope>
    <source>
        <strain evidence="4">GB24</strain>
    </source>
</reference>
<dbReference type="Proteomes" id="UP001139311">
    <property type="component" value="Unassembled WGS sequence"/>
</dbReference>
<name>A0A9X1IEC3_9PROT</name>
<keyword evidence="1" id="KW-1133">Transmembrane helix</keyword>
<dbReference type="PANTHER" id="PTHR37464">
    <property type="entry name" value="BLL2463 PROTEIN"/>
    <property type="match status" value="1"/>
</dbReference>
<sequence length="913" mass="96073">MLSLGPIAFAAPWLLLALPALPVLWWLLRVTPPAPRRIAFPALRLLRDLPITQETPARTPWWLLLLRIVAAALLILGLARPVLGPGAGGAAGEGTLLLVVDDGWAAAADWPARMAAAGAALDRAGREGRRAALLATAPSETGEAPRVLGPMPVEDLRARLAALRPKPWEPDRAAALAAFQGWRAGQNGPVAALLVSDGIEHGAEGAGPLQVALAEAGTLTMALAESRPVRLLPPPVAEADRLLLRVQQAPLPLPTEAVVLARTGDGRALAQASVPIPAEATQGEGVLELPLELRNQVVRLEIEGETGAGAVVLLDERFRRRPVGLLPAVEESADAPLIGDLFYLDRALAPFAELRRGPLDRLLSRPIAVLALADRPVPEGPEREALTRWVERGGTLLRFAGPRVAERPDPLLPVPLRAERALGGALSWEQPQRLAPFPEASPFLGLPVPEEVTVERQVLAEPSPRLSERVWARLADGTPLVTAEARGQGRVVLFHVTANAEWSNLPLSGLFVQMLRRIVALSAGIQGAEGDAPLAPLEVLDGFGRLGAAPPAAAALPASAMETTIPSPRHPPGWYGMPGQDAANAAYRRALNLGGAIPGPRAAPPPPAGAALLGIGGIPAERDLGPWLLAAALLLLAADLLIGLVLRGLLAWPVRAARVGAVLALAVLATAPAQAQRAPEGDPALATRLAYVATGDASVDETLRMGLVGLSDFVNRRTAAALADPAAVTPGQDDLSFYPLLYWVVTPDAAQPDAQAVRALNDFMRHGGIILFDTRDEGSGEGFASGAGAALRRVTRDLAIPPLAPVAEDHVLKRAFYLLPDLPGRFAGGQVWVARDQDRANDSVSPVIIGGHDWASAWAIDGRGNNPFAVIPGGTRQRTLAYRFGVNLVMYALTGNYKGDQVHVPAILERLGN</sequence>
<feature type="domain" description="DUF4159" evidence="3">
    <location>
        <begin position="688"/>
        <end position="893"/>
    </location>
</feature>